<dbReference type="Proteomes" id="UP001163046">
    <property type="component" value="Unassembled WGS sequence"/>
</dbReference>
<reference evidence="1" key="1">
    <citation type="submission" date="2023-01" db="EMBL/GenBank/DDBJ databases">
        <title>Genome assembly of the deep-sea coral Lophelia pertusa.</title>
        <authorList>
            <person name="Herrera S."/>
            <person name="Cordes E."/>
        </authorList>
    </citation>
    <scope>NUCLEOTIDE SEQUENCE</scope>
    <source>
        <strain evidence="1">USNM1676648</strain>
        <tissue evidence="1">Polyp</tissue>
    </source>
</reference>
<dbReference type="AlphaFoldDB" id="A0A9W9Z5Z2"/>
<protein>
    <submittedName>
        <fullName evidence="1">Uncharacterized protein</fullName>
    </submittedName>
</protein>
<sequence>MRRFPTVERRAALHQEGSTCSLTPIPSDEELRDAVLKELGLRKKLGAAKDEVCGTILITIMRNFHLQQLAASPAAHEVFFTVQSQQAL</sequence>
<organism evidence="1 2">
    <name type="scientific">Desmophyllum pertusum</name>
    <dbReference type="NCBI Taxonomy" id="174260"/>
    <lineage>
        <taxon>Eukaryota</taxon>
        <taxon>Metazoa</taxon>
        <taxon>Cnidaria</taxon>
        <taxon>Anthozoa</taxon>
        <taxon>Hexacorallia</taxon>
        <taxon>Scleractinia</taxon>
        <taxon>Caryophylliina</taxon>
        <taxon>Caryophylliidae</taxon>
        <taxon>Desmophyllum</taxon>
    </lineage>
</organism>
<accession>A0A9W9Z5Z2</accession>
<proteinExistence type="predicted"/>
<dbReference type="EMBL" id="MU826819">
    <property type="protein sequence ID" value="KAJ7375520.1"/>
    <property type="molecule type" value="Genomic_DNA"/>
</dbReference>
<evidence type="ECO:0000313" key="1">
    <source>
        <dbReference type="EMBL" id="KAJ7375520.1"/>
    </source>
</evidence>
<gene>
    <name evidence="1" type="ORF">OS493_040676</name>
</gene>
<dbReference type="OrthoDB" id="1877176at2759"/>
<name>A0A9W9Z5Z2_9CNID</name>
<comment type="caution">
    <text evidence="1">The sequence shown here is derived from an EMBL/GenBank/DDBJ whole genome shotgun (WGS) entry which is preliminary data.</text>
</comment>
<keyword evidence="2" id="KW-1185">Reference proteome</keyword>
<evidence type="ECO:0000313" key="2">
    <source>
        <dbReference type="Proteomes" id="UP001163046"/>
    </source>
</evidence>